<name>A0A0T6LSW1_WENVI</name>
<evidence type="ECO:0000256" key="1">
    <source>
        <dbReference type="SAM" id="Phobius"/>
    </source>
</evidence>
<evidence type="ECO:0000313" key="4">
    <source>
        <dbReference type="Proteomes" id="UP000050867"/>
    </source>
</evidence>
<dbReference type="InterPro" id="IPR008979">
    <property type="entry name" value="Galactose-bd-like_sf"/>
</dbReference>
<organism evidence="3 4">
    <name type="scientific">Wenjunlia vitaminophila</name>
    <name type="common">Streptomyces vitaminophilus</name>
    <dbReference type="NCBI Taxonomy" id="76728"/>
    <lineage>
        <taxon>Bacteria</taxon>
        <taxon>Bacillati</taxon>
        <taxon>Actinomycetota</taxon>
        <taxon>Actinomycetes</taxon>
        <taxon>Kitasatosporales</taxon>
        <taxon>Streptomycetaceae</taxon>
        <taxon>Wenjunlia</taxon>
    </lineage>
</organism>
<dbReference type="RefSeq" id="WP_018384498.1">
    <property type="nucleotide sequence ID" value="NZ_LLZU01000015.1"/>
</dbReference>
<dbReference type="Proteomes" id="UP000050867">
    <property type="component" value="Unassembled WGS sequence"/>
</dbReference>
<reference evidence="3 4" key="1">
    <citation type="submission" date="2015-10" db="EMBL/GenBank/DDBJ databases">
        <title>Draft genome sequence of pyrrolomycin-producing Streptomyces vitaminophilus.</title>
        <authorList>
            <person name="Graham D.E."/>
            <person name="Mahan K.M."/>
            <person name="Klingeman D.M."/>
            <person name="Hettich R.L."/>
            <person name="Parry R.J."/>
        </authorList>
    </citation>
    <scope>NUCLEOTIDE SEQUENCE [LARGE SCALE GENOMIC DNA]</scope>
    <source>
        <strain evidence="3 4">ATCC 31673</strain>
    </source>
</reference>
<dbReference type="PROSITE" id="PS50022">
    <property type="entry name" value="FA58C_3"/>
    <property type="match status" value="1"/>
</dbReference>
<feature type="transmembrane region" description="Helical" evidence="1">
    <location>
        <begin position="12"/>
        <end position="33"/>
    </location>
</feature>
<sequence length="565" mass="59593">MPENHTGRRPRLPYLLTPLVTAALVIGGVNLAAGHRAEPAAADRDTAEDGRAGALVVSANLQDAIRGADARDTRDLDTFVRRLTASTPQAPDVLLLTEVLGPGAQRVAQRLEATTGDQYQVLAAPGRSAFLSDGAVRESAIVLNTSTMRVVRDAAFVRVQGEDQVSAVVAERGTDLRLPVVSAHAAGDPLPAVEELHAHLSQLAASVDDGDAVPVLGGDHRASRCVEQAAYQAVDCAPQPFWTALTTTHGYDDALFDRSGAETVRHSGYVFARGAVIDAGLDTSYARDLPDSTVCKDAFDSGRSSSASPECRAGYYADAPFGWAVVGVGEPVRRAVVPSRIALDHCELGTRHAAALARVVNTTGEDVTDQVRVVAPAALSVTPESGELSVPAGEARTLPLRVSAPQDTPAGTHEVAVTIGDLETRLTVSLPQACDEAPVTATSYHSGFPPTHATDGDINTFWHSEYSPPTPLPQSITLNLRETRQVSTLTYQPRFDGNLNGTIRDYTVYTSTDGRTFTEVASGTWTVDARLKSVTFPPVDARYVRLEALSASGGSYASAAEVTAG</sequence>
<evidence type="ECO:0000313" key="3">
    <source>
        <dbReference type="EMBL" id="KRV49104.1"/>
    </source>
</evidence>
<dbReference type="Gene3D" id="2.60.40.10">
    <property type="entry name" value="Immunoglobulins"/>
    <property type="match status" value="1"/>
</dbReference>
<dbReference type="OrthoDB" id="1095434at2"/>
<dbReference type="SUPFAM" id="SSF49785">
    <property type="entry name" value="Galactose-binding domain-like"/>
    <property type="match status" value="1"/>
</dbReference>
<dbReference type="STRING" id="76728.AQ490_21660"/>
<dbReference type="EMBL" id="LLZU01000015">
    <property type="protein sequence ID" value="KRV49104.1"/>
    <property type="molecule type" value="Genomic_DNA"/>
</dbReference>
<accession>A0A0T6LSW1</accession>
<dbReference type="AlphaFoldDB" id="A0A0T6LSW1"/>
<dbReference type="InterPro" id="IPR013783">
    <property type="entry name" value="Ig-like_fold"/>
</dbReference>
<dbReference type="InterPro" id="IPR000421">
    <property type="entry name" value="FA58C"/>
</dbReference>
<keyword evidence="1" id="KW-0472">Membrane</keyword>
<proteinExistence type="predicted"/>
<dbReference type="Gene3D" id="2.60.120.260">
    <property type="entry name" value="Galactose-binding domain-like"/>
    <property type="match status" value="1"/>
</dbReference>
<keyword evidence="1" id="KW-0812">Transmembrane</keyword>
<keyword evidence="4" id="KW-1185">Reference proteome</keyword>
<dbReference type="GO" id="GO:0005975">
    <property type="term" value="P:carbohydrate metabolic process"/>
    <property type="evidence" value="ECO:0007669"/>
    <property type="project" value="UniProtKB-ARBA"/>
</dbReference>
<protein>
    <recommendedName>
        <fullName evidence="2">F5/8 type C domain-containing protein</fullName>
    </recommendedName>
</protein>
<keyword evidence="1" id="KW-1133">Transmembrane helix</keyword>
<dbReference type="Pfam" id="PF00754">
    <property type="entry name" value="F5_F8_type_C"/>
    <property type="match status" value="1"/>
</dbReference>
<dbReference type="eggNOG" id="COG1470">
    <property type="taxonomic scope" value="Bacteria"/>
</dbReference>
<comment type="caution">
    <text evidence="3">The sequence shown here is derived from an EMBL/GenBank/DDBJ whole genome shotgun (WGS) entry which is preliminary data.</text>
</comment>
<feature type="domain" description="F5/8 type C" evidence="2">
    <location>
        <begin position="421"/>
        <end position="565"/>
    </location>
</feature>
<evidence type="ECO:0000259" key="2">
    <source>
        <dbReference type="PROSITE" id="PS50022"/>
    </source>
</evidence>
<gene>
    <name evidence="3" type="ORF">AQ490_21660</name>
</gene>